<accession>A0ABP0F970</accession>
<evidence type="ECO:0000313" key="3">
    <source>
        <dbReference type="EMBL" id="CAK8676190.1"/>
    </source>
</evidence>
<reference evidence="3 4" key="1">
    <citation type="submission" date="2024-02" db="EMBL/GenBank/DDBJ databases">
        <authorList>
            <person name="Daric V."/>
            <person name="Darras S."/>
        </authorList>
    </citation>
    <scope>NUCLEOTIDE SEQUENCE [LARGE SCALE GENOMIC DNA]</scope>
</reference>
<dbReference type="Pfam" id="PF13912">
    <property type="entry name" value="zf-C2H2_6"/>
    <property type="match status" value="1"/>
</dbReference>
<dbReference type="Pfam" id="PF00096">
    <property type="entry name" value="zf-C2H2"/>
    <property type="match status" value="2"/>
</dbReference>
<dbReference type="PANTHER" id="PTHR16515:SF55">
    <property type="entry name" value="C2H2-TYPE DOMAIN-CONTAINING PROTEIN"/>
    <property type="match status" value="1"/>
</dbReference>
<feature type="domain" description="C2H2-type" evidence="2">
    <location>
        <begin position="418"/>
        <end position="445"/>
    </location>
</feature>
<dbReference type="InterPro" id="IPR050331">
    <property type="entry name" value="Zinc_finger"/>
</dbReference>
<keyword evidence="1" id="KW-0862">Zinc</keyword>
<evidence type="ECO:0000313" key="4">
    <source>
        <dbReference type="Proteomes" id="UP001642483"/>
    </source>
</evidence>
<evidence type="ECO:0000256" key="1">
    <source>
        <dbReference type="PROSITE-ProRule" id="PRU00042"/>
    </source>
</evidence>
<dbReference type="Proteomes" id="UP001642483">
    <property type="component" value="Unassembled WGS sequence"/>
</dbReference>
<organism evidence="3 4">
    <name type="scientific">Clavelina lepadiformis</name>
    <name type="common">Light-bulb sea squirt</name>
    <name type="synonym">Ascidia lepadiformis</name>
    <dbReference type="NCBI Taxonomy" id="159417"/>
    <lineage>
        <taxon>Eukaryota</taxon>
        <taxon>Metazoa</taxon>
        <taxon>Chordata</taxon>
        <taxon>Tunicata</taxon>
        <taxon>Ascidiacea</taxon>
        <taxon>Aplousobranchia</taxon>
        <taxon>Clavelinidae</taxon>
        <taxon>Clavelina</taxon>
    </lineage>
</organism>
<protein>
    <recommendedName>
        <fullName evidence="2">C2H2-type domain-containing protein</fullName>
    </recommendedName>
</protein>
<keyword evidence="1" id="KW-0863">Zinc-finger</keyword>
<name>A0ABP0F970_CLALP</name>
<comment type="caution">
    <text evidence="3">The sequence shown here is derived from an EMBL/GenBank/DDBJ whole genome shotgun (WGS) entry which is preliminary data.</text>
</comment>
<feature type="domain" description="C2H2-type" evidence="2">
    <location>
        <begin position="389"/>
        <end position="417"/>
    </location>
</feature>
<dbReference type="PROSITE" id="PS50157">
    <property type="entry name" value="ZINC_FINGER_C2H2_2"/>
    <property type="match status" value="4"/>
</dbReference>
<proteinExistence type="predicted"/>
<dbReference type="InterPro" id="IPR036236">
    <property type="entry name" value="Znf_C2H2_sf"/>
</dbReference>
<dbReference type="PANTHER" id="PTHR16515">
    <property type="entry name" value="PR DOMAIN ZINC FINGER PROTEIN"/>
    <property type="match status" value="1"/>
</dbReference>
<evidence type="ECO:0000259" key="2">
    <source>
        <dbReference type="PROSITE" id="PS50157"/>
    </source>
</evidence>
<sequence>MMQSCSLPSPLMHISNAFKPSYVERETELLNSLKVYDVFQSIHSVQDDDDSVTSGGDFYHHTQSSPLVDCEDRPLNLTCKKRKVKDMLEIPPSPNSRRNQIEMFQPWKDTAPAESNHLPITSSEAVERAMLQYRAQIFASVLQRRWNQEMACAMQQMQAMPVSKCLNSADGQWLPMVKHFESVPQGFAINSYETFRNRAKMSCERDCTKSSFVEAFTSPSSISASPTSSPPISPSVEKTFTPQSSPLFLTPARKSLSPPSTEKISPMYFEKQFLSLTKQNEEKPLDVTELLPEKEYIASPCLSSLSSDMSKRRRRCKRPNEKTSNSSTNVESFPCSLCKASYPHKFELNRHVKVSHVRPHRCNQCGKGFGHRNYLKVHIETVHMGRKSHQCRLCGKYLSTGGNLNVHVRTIHLGEKKFNCPVCNRSFGQQCNMKTHMKRHYAKSDDL</sequence>
<feature type="domain" description="C2H2-type" evidence="2">
    <location>
        <begin position="333"/>
        <end position="361"/>
    </location>
</feature>
<keyword evidence="4" id="KW-1185">Reference proteome</keyword>
<dbReference type="SMART" id="SM00355">
    <property type="entry name" value="ZnF_C2H2"/>
    <property type="match status" value="4"/>
</dbReference>
<dbReference type="SUPFAM" id="SSF57667">
    <property type="entry name" value="beta-beta-alpha zinc fingers"/>
    <property type="match status" value="3"/>
</dbReference>
<dbReference type="InterPro" id="IPR013087">
    <property type="entry name" value="Znf_C2H2_type"/>
</dbReference>
<dbReference type="Gene3D" id="3.30.160.60">
    <property type="entry name" value="Classic Zinc Finger"/>
    <property type="match status" value="3"/>
</dbReference>
<dbReference type="PROSITE" id="PS00028">
    <property type="entry name" value="ZINC_FINGER_C2H2_1"/>
    <property type="match status" value="3"/>
</dbReference>
<gene>
    <name evidence="3" type="ORF">CVLEPA_LOCUS5669</name>
</gene>
<keyword evidence="1" id="KW-0479">Metal-binding</keyword>
<feature type="domain" description="C2H2-type" evidence="2">
    <location>
        <begin position="360"/>
        <end position="388"/>
    </location>
</feature>
<dbReference type="EMBL" id="CAWYQH010000024">
    <property type="protein sequence ID" value="CAK8676190.1"/>
    <property type="molecule type" value="Genomic_DNA"/>
</dbReference>